<dbReference type="CDD" id="cd04692">
    <property type="entry name" value="NUDIX_Hydrolase"/>
    <property type="match status" value="1"/>
</dbReference>
<dbReference type="AlphaFoldDB" id="A0A1H3GA25"/>
<protein>
    <submittedName>
        <fullName evidence="2">Isopentenyldiphosphate isomerase</fullName>
    </submittedName>
</protein>
<dbReference type="GO" id="GO:0005737">
    <property type="term" value="C:cytoplasm"/>
    <property type="evidence" value="ECO:0007669"/>
    <property type="project" value="TreeGrafter"/>
</dbReference>
<dbReference type="PANTHER" id="PTHR10885">
    <property type="entry name" value="ISOPENTENYL-DIPHOSPHATE DELTA-ISOMERASE"/>
    <property type="match status" value="1"/>
</dbReference>
<dbReference type="PROSITE" id="PS51462">
    <property type="entry name" value="NUDIX"/>
    <property type="match status" value="1"/>
</dbReference>
<keyword evidence="3" id="KW-1185">Reference proteome</keyword>
<evidence type="ECO:0000313" key="2">
    <source>
        <dbReference type="EMBL" id="SDX99907.1"/>
    </source>
</evidence>
<reference evidence="2 3" key="1">
    <citation type="submission" date="2016-10" db="EMBL/GenBank/DDBJ databases">
        <authorList>
            <person name="de Groot N.N."/>
        </authorList>
    </citation>
    <scope>NUCLEOTIDE SEQUENCE [LARGE SCALE GENOMIC DNA]</scope>
    <source>
        <strain evidence="2 3">DSM 14045</strain>
    </source>
</reference>
<dbReference type="SUPFAM" id="SSF55811">
    <property type="entry name" value="Nudix"/>
    <property type="match status" value="1"/>
</dbReference>
<dbReference type="InterPro" id="IPR000086">
    <property type="entry name" value="NUDIX_hydrolase_dom"/>
</dbReference>
<dbReference type="STRING" id="1122142.SAMN02910414_00493"/>
<keyword evidence="2" id="KW-0413">Isomerase</keyword>
<dbReference type="OrthoDB" id="9804563at2"/>
<evidence type="ECO:0000259" key="1">
    <source>
        <dbReference type="PROSITE" id="PS51462"/>
    </source>
</evidence>
<proteinExistence type="predicted"/>
<gene>
    <name evidence="2" type="ORF">SAMN02910414_00493</name>
</gene>
<dbReference type="Proteomes" id="UP000183918">
    <property type="component" value="Unassembled WGS sequence"/>
</dbReference>
<organism evidence="2 3">
    <name type="scientific">Lachnobacterium bovis DSM 14045</name>
    <dbReference type="NCBI Taxonomy" id="1122142"/>
    <lineage>
        <taxon>Bacteria</taxon>
        <taxon>Bacillati</taxon>
        <taxon>Bacillota</taxon>
        <taxon>Clostridia</taxon>
        <taxon>Lachnospirales</taxon>
        <taxon>Lachnospiraceae</taxon>
        <taxon>Lachnobacterium</taxon>
    </lineage>
</organism>
<dbReference type="GO" id="GO:0009240">
    <property type="term" value="P:isopentenyl diphosphate biosynthetic process"/>
    <property type="evidence" value="ECO:0007669"/>
    <property type="project" value="TreeGrafter"/>
</dbReference>
<feature type="domain" description="Nudix hydrolase" evidence="1">
    <location>
        <begin position="28"/>
        <end position="172"/>
    </location>
</feature>
<dbReference type="RefSeq" id="WP_074715872.1">
    <property type="nucleotide sequence ID" value="NZ_FNPG01000006.1"/>
</dbReference>
<dbReference type="PANTHER" id="PTHR10885:SF20">
    <property type="entry name" value="NUDIX HYDROLASE DOMAIN-CONTAINING PROTEIN"/>
    <property type="match status" value="1"/>
</dbReference>
<name>A0A1H3GA25_9FIRM</name>
<dbReference type="Gene3D" id="3.90.79.10">
    <property type="entry name" value="Nucleoside Triphosphate Pyrophosphohydrolase"/>
    <property type="match status" value="1"/>
</dbReference>
<dbReference type="Pfam" id="PF00293">
    <property type="entry name" value="NUDIX"/>
    <property type="match status" value="1"/>
</dbReference>
<dbReference type="EMBL" id="FNPG01000006">
    <property type="protein sequence ID" value="SDX99907.1"/>
    <property type="molecule type" value="Genomic_DNA"/>
</dbReference>
<dbReference type="GO" id="GO:0004452">
    <property type="term" value="F:isopentenyl-diphosphate delta-isomerase activity"/>
    <property type="evidence" value="ECO:0007669"/>
    <property type="project" value="TreeGrafter"/>
</dbReference>
<accession>A0A1H3GA25</accession>
<sequence>MEFLDVVDKNGNPTGEIVAREIAHREGKRHRTAHVWIVRKTCDKVEVLLQKRASNKDSFPGCYDISSAGHVPAGADYMPSAIRELKEELDLEIRENQLIDLGLYKKDTFDSFYGEKYVDRQVSRVYLLWLDNNIKEFKLQKEELAGILWLELNECIEAVANNTIKHCIDIDELNMVKDYVDTHKDE</sequence>
<dbReference type="InterPro" id="IPR015797">
    <property type="entry name" value="NUDIX_hydrolase-like_dom_sf"/>
</dbReference>
<evidence type="ECO:0000313" key="3">
    <source>
        <dbReference type="Proteomes" id="UP000183918"/>
    </source>
</evidence>